<keyword evidence="5" id="KW-0804">Transcription</keyword>
<dbReference type="InterPro" id="IPR015421">
    <property type="entry name" value="PyrdxlP-dep_Trfase_major"/>
</dbReference>
<keyword evidence="3" id="KW-0805">Transcription regulation</keyword>
<accession>V2ULG3</accession>
<keyword evidence="4" id="KW-0238">DNA-binding</keyword>
<dbReference type="GO" id="GO:0003700">
    <property type="term" value="F:DNA-binding transcription factor activity"/>
    <property type="evidence" value="ECO:0007669"/>
    <property type="project" value="InterPro"/>
</dbReference>
<dbReference type="GO" id="GO:0003677">
    <property type="term" value="F:DNA binding"/>
    <property type="evidence" value="ECO:0007669"/>
    <property type="project" value="UniProtKB-KW"/>
</dbReference>
<dbReference type="InterPro" id="IPR051446">
    <property type="entry name" value="HTH_trans_reg/aminotransferase"/>
</dbReference>
<dbReference type="InterPro" id="IPR000524">
    <property type="entry name" value="Tscrpt_reg_HTH_GntR"/>
</dbReference>
<sequence length="475" mass="54339">MYKSEQLARSIRALIENGSWQAHSKLPSLREQVQRSGFSLMTVLNAYQELEAQGLVYSKEKSGYFVAGNLATQALAHHPETKLNAHIEINSQVFNYLKATQDEEIVPLGSAFPCSDLLYNAKLMQIIAQHAKRKRSYLNSDSMPPGNLELRKIIASRYSLQGIPTDANDIVITSGALEALNLSLQALTQAGDYILLQQNIFYGAWQAAERLGLKVITIPEHPQHGFDLVSFDAALNKYPIKVCWLMLNSHNPIGFTVSNEIKFQIAKLLHEHQVYLIEDDVYQELYYGAQKPLPMKYFDQHNYVLHCSSFSKTIGMGTRIGWVHVGKFSNAIQHLQMMSTLSASTLVQHALVDFLPSHHYEKHLRQLRLQLEHNKQVFYQFLKAHLSTQCEIYYYSSGYFLWVKLPEHVDSMSLYRQLLEYKIAIAPSSLFRLNTLTQNFIRINCSFNLNERIQQALAQLICCIQQAINHRSDSR</sequence>
<dbReference type="InterPro" id="IPR004839">
    <property type="entry name" value="Aminotransferase_I/II_large"/>
</dbReference>
<dbReference type="Pfam" id="PF00392">
    <property type="entry name" value="GntR"/>
    <property type="match status" value="1"/>
</dbReference>
<evidence type="ECO:0000259" key="6">
    <source>
        <dbReference type="PROSITE" id="PS50949"/>
    </source>
</evidence>
<feature type="domain" description="HTH gntR-type" evidence="6">
    <location>
        <begin position="1"/>
        <end position="69"/>
    </location>
</feature>
<dbReference type="InterPro" id="IPR036388">
    <property type="entry name" value="WH-like_DNA-bd_sf"/>
</dbReference>
<dbReference type="CDD" id="cd00609">
    <property type="entry name" value="AAT_like"/>
    <property type="match status" value="1"/>
</dbReference>
<dbReference type="HOGENOM" id="CLU_017584_0_0_6"/>
<keyword evidence="2" id="KW-0663">Pyridoxal phosphate</keyword>
<dbReference type="SMART" id="SM00345">
    <property type="entry name" value="HTH_GNTR"/>
    <property type="match status" value="1"/>
</dbReference>
<evidence type="ECO:0000256" key="4">
    <source>
        <dbReference type="ARBA" id="ARBA00023125"/>
    </source>
</evidence>
<dbReference type="Gene3D" id="3.40.640.10">
    <property type="entry name" value="Type I PLP-dependent aspartate aminotransferase-like (Major domain)"/>
    <property type="match status" value="1"/>
</dbReference>
<dbReference type="Gene3D" id="1.10.10.10">
    <property type="entry name" value="Winged helix-like DNA-binding domain superfamily/Winged helix DNA-binding domain"/>
    <property type="match status" value="1"/>
</dbReference>
<evidence type="ECO:0000313" key="7">
    <source>
        <dbReference type="EMBL" id="ESK50787.1"/>
    </source>
</evidence>
<dbReference type="AlphaFoldDB" id="V2ULG3"/>
<dbReference type="PANTHER" id="PTHR46577:SF2">
    <property type="entry name" value="TRANSCRIPTIONAL REGULATORY PROTEIN"/>
    <property type="match status" value="1"/>
</dbReference>
<dbReference type="SUPFAM" id="SSF53383">
    <property type="entry name" value="PLP-dependent transferases"/>
    <property type="match status" value="1"/>
</dbReference>
<evidence type="ECO:0000256" key="3">
    <source>
        <dbReference type="ARBA" id="ARBA00023015"/>
    </source>
</evidence>
<dbReference type="RefSeq" id="WP_004901691.1">
    <property type="nucleotide sequence ID" value="NZ_BBTI01000018.1"/>
</dbReference>
<evidence type="ECO:0000313" key="8">
    <source>
        <dbReference type="Proteomes" id="UP000018418"/>
    </source>
</evidence>
<dbReference type="Proteomes" id="UP000018418">
    <property type="component" value="Unassembled WGS sequence"/>
</dbReference>
<dbReference type="EMBL" id="AYEU01000006">
    <property type="protein sequence ID" value="ESK50787.1"/>
    <property type="molecule type" value="Genomic_DNA"/>
</dbReference>
<organism evidence="7 8">
    <name type="scientific">Acinetobacter brisouii CIP 110357</name>
    <dbReference type="NCBI Taxonomy" id="1341683"/>
    <lineage>
        <taxon>Bacteria</taxon>
        <taxon>Pseudomonadati</taxon>
        <taxon>Pseudomonadota</taxon>
        <taxon>Gammaproteobacteria</taxon>
        <taxon>Moraxellales</taxon>
        <taxon>Moraxellaceae</taxon>
        <taxon>Acinetobacter</taxon>
    </lineage>
</organism>
<dbReference type="PANTHER" id="PTHR46577">
    <property type="entry name" value="HTH-TYPE TRANSCRIPTIONAL REGULATORY PROTEIN GABR"/>
    <property type="match status" value="1"/>
</dbReference>
<comment type="caution">
    <text evidence="7">The sequence shown here is derived from an EMBL/GenBank/DDBJ whole genome shotgun (WGS) entry which is preliminary data.</text>
</comment>
<dbReference type="Gene3D" id="3.90.1150.10">
    <property type="entry name" value="Aspartate Aminotransferase, domain 1"/>
    <property type="match status" value="1"/>
</dbReference>
<dbReference type="OrthoDB" id="9804020at2"/>
<dbReference type="InterPro" id="IPR015424">
    <property type="entry name" value="PyrdxlP-dep_Trfase"/>
</dbReference>
<evidence type="ECO:0000256" key="1">
    <source>
        <dbReference type="ARBA" id="ARBA00005384"/>
    </source>
</evidence>
<dbReference type="STRING" id="396323.VH98_11640"/>
<evidence type="ECO:0000256" key="5">
    <source>
        <dbReference type="ARBA" id="ARBA00023163"/>
    </source>
</evidence>
<dbReference type="CDD" id="cd07377">
    <property type="entry name" value="WHTH_GntR"/>
    <property type="match status" value="1"/>
</dbReference>
<dbReference type="SUPFAM" id="SSF46785">
    <property type="entry name" value="Winged helix' DNA-binding domain"/>
    <property type="match status" value="1"/>
</dbReference>
<protein>
    <recommendedName>
        <fullName evidence="6">HTH gntR-type domain-containing protein</fullName>
    </recommendedName>
</protein>
<dbReference type="GO" id="GO:0030170">
    <property type="term" value="F:pyridoxal phosphate binding"/>
    <property type="evidence" value="ECO:0007669"/>
    <property type="project" value="InterPro"/>
</dbReference>
<gene>
    <name evidence="7" type="ORF">P255_01285</name>
</gene>
<dbReference type="PROSITE" id="PS50949">
    <property type="entry name" value="HTH_GNTR"/>
    <property type="match status" value="1"/>
</dbReference>
<keyword evidence="8" id="KW-1185">Reference proteome</keyword>
<name>V2ULG3_9GAMM</name>
<proteinExistence type="inferred from homology"/>
<reference evidence="7 8" key="1">
    <citation type="submission" date="2013-10" db="EMBL/GenBank/DDBJ databases">
        <title>The Genome Sequence of Acinetobacter brisouii CIP 110357.</title>
        <authorList>
            <consortium name="The Broad Institute Genomics Platform"/>
            <consortium name="The Broad Institute Genome Sequencing Center for Infectious Disease"/>
            <person name="Cerqueira G."/>
            <person name="Feldgarden M."/>
            <person name="Courvalin P."/>
            <person name="Grillot-Courvalin C."/>
            <person name="Clermont D."/>
            <person name="Rocha E."/>
            <person name="Yoon E.-J."/>
            <person name="Nemec A."/>
            <person name="Young S.K."/>
            <person name="Zeng Q."/>
            <person name="Gargeya S."/>
            <person name="Fitzgerald M."/>
            <person name="Abouelleil A."/>
            <person name="Alvarado L."/>
            <person name="Berlin A.M."/>
            <person name="Chapman S.B."/>
            <person name="Gainer-Dewar J."/>
            <person name="Goldberg J."/>
            <person name="Gnerre S."/>
            <person name="Griggs A."/>
            <person name="Gujja S."/>
            <person name="Hansen M."/>
            <person name="Howarth C."/>
            <person name="Imamovic A."/>
            <person name="Ireland A."/>
            <person name="Larimer J."/>
            <person name="McCowan C."/>
            <person name="Murphy C."/>
            <person name="Pearson M."/>
            <person name="Poon T.W."/>
            <person name="Priest M."/>
            <person name="Roberts A."/>
            <person name="Saif S."/>
            <person name="Shea T."/>
            <person name="Sykes S."/>
            <person name="Wortman J."/>
            <person name="Nusbaum C."/>
            <person name="Birren B."/>
        </authorList>
    </citation>
    <scope>NUCLEOTIDE SEQUENCE [LARGE SCALE GENOMIC DNA]</scope>
    <source>
        <strain evidence="7 8">CIP 110357</strain>
    </source>
</reference>
<dbReference type="InterPro" id="IPR015422">
    <property type="entry name" value="PyrdxlP-dep_Trfase_small"/>
</dbReference>
<comment type="similarity">
    <text evidence="1">In the C-terminal section; belongs to the class-I pyridoxal-phosphate-dependent aminotransferase family.</text>
</comment>
<evidence type="ECO:0000256" key="2">
    <source>
        <dbReference type="ARBA" id="ARBA00022898"/>
    </source>
</evidence>
<dbReference type="Pfam" id="PF00155">
    <property type="entry name" value="Aminotran_1_2"/>
    <property type="match status" value="1"/>
</dbReference>
<dbReference type="PATRIC" id="fig|1341683.3.peg.1272"/>
<dbReference type="InterPro" id="IPR036390">
    <property type="entry name" value="WH_DNA-bd_sf"/>
</dbReference>